<dbReference type="InterPro" id="IPR008974">
    <property type="entry name" value="TRAF-like"/>
</dbReference>
<accession>A0ABC8IW23</accession>
<sequence length="323" mass="36526">MAKLAGKKFTWVIKNFSSLKPKTYRSDTHEIGTTGYTCCLAAARNAAKHEGLSVHIIYCPTSHTEVRRCVKYSLTIVNQLSEELSIFGEGTQWFDPFAMEHASASVFCFPQFHDKDGGFLVNDEIKIVAVIEVLEVSNKSDIQVETEKTNKPLRKIKENDGAASIVLLKEDSTIMESIDVNGFQVFPSQVEFVRRIFEKHPDIADGFHAKNQRLRTTCMNFLLSLIETMCQSLQELSDEDLVEADIALTYLQNAGFKVDWLEKNLFQVISKKEKEISGLAMLQETEENLLEQKQKCAQLEALAEEQKKELSATRTPLSFDDVV</sequence>
<feature type="coiled-coil region" evidence="2">
    <location>
        <begin position="282"/>
        <end position="309"/>
    </location>
</feature>
<organism evidence="4 5">
    <name type="scientific">Eruca vesicaria subsp. sativa</name>
    <name type="common">Garden rocket</name>
    <name type="synonym">Eruca sativa</name>
    <dbReference type="NCBI Taxonomy" id="29727"/>
    <lineage>
        <taxon>Eukaryota</taxon>
        <taxon>Viridiplantae</taxon>
        <taxon>Streptophyta</taxon>
        <taxon>Embryophyta</taxon>
        <taxon>Tracheophyta</taxon>
        <taxon>Spermatophyta</taxon>
        <taxon>Magnoliopsida</taxon>
        <taxon>eudicotyledons</taxon>
        <taxon>Gunneridae</taxon>
        <taxon>Pentapetalae</taxon>
        <taxon>rosids</taxon>
        <taxon>malvids</taxon>
        <taxon>Brassicales</taxon>
        <taxon>Brassicaceae</taxon>
        <taxon>Brassiceae</taxon>
        <taxon>Eruca</taxon>
    </lineage>
</organism>
<keyword evidence="5" id="KW-1185">Reference proteome</keyword>
<evidence type="ECO:0000256" key="2">
    <source>
        <dbReference type="SAM" id="Coils"/>
    </source>
</evidence>
<dbReference type="SUPFAM" id="SSF49599">
    <property type="entry name" value="TRAF domain-like"/>
    <property type="match status" value="1"/>
</dbReference>
<dbReference type="InterPro" id="IPR002083">
    <property type="entry name" value="MATH/TRAF_dom"/>
</dbReference>
<dbReference type="CDD" id="cd00121">
    <property type="entry name" value="MATH"/>
    <property type="match status" value="1"/>
</dbReference>
<feature type="domain" description="MATH" evidence="3">
    <location>
        <begin position="6"/>
        <end position="131"/>
    </location>
</feature>
<dbReference type="InterPro" id="IPR050804">
    <property type="entry name" value="MCC"/>
</dbReference>
<dbReference type="PANTHER" id="PTHR46236:SF33">
    <property type="entry name" value="MEPRIN AND TRAF-LIKE DOMAIN-CONTAINING PROTEIN-RELATED"/>
    <property type="match status" value="1"/>
</dbReference>
<comment type="caution">
    <text evidence="4">The sequence shown here is derived from an EMBL/GenBank/DDBJ whole genome shotgun (WGS) entry which is preliminary data.</text>
</comment>
<evidence type="ECO:0000313" key="5">
    <source>
        <dbReference type="Proteomes" id="UP001642260"/>
    </source>
</evidence>
<evidence type="ECO:0000313" key="4">
    <source>
        <dbReference type="EMBL" id="CAH8301040.1"/>
    </source>
</evidence>
<reference evidence="4 5" key="1">
    <citation type="submission" date="2022-03" db="EMBL/GenBank/DDBJ databases">
        <authorList>
            <person name="Macdonald S."/>
            <person name="Ahmed S."/>
            <person name="Newling K."/>
        </authorList>
    </citation>
    <scope>NUCLEOTIDE SEQUENCE [LARGE SCALE GENOMIC DNA]</scope>
</reference>
<evidence type="ECO:0000259" key="3">
    <source>
        <dbReference type="PROSITE" id="PS50144"/>
    </source>
</evidence>
<name>A0ABC8IW23_ERUVS</name>
<dbReference type="EMBL" id="CAKOAT010054822">
    <property type="protein sequence ID" value="CAH8301040.1"/>
    <property type="molecule type" value="Genomic_DNA"/>
</dbReference>
<dbReference type="Proteomes" id="UP001642260">
    <property type="component" value="Unassembled WGS sequence"/>
</dbReference>
<dbReference type="AlphaFoldDB" id="A0ABC8IW23"/>
<proteinExistence type="predicted"/>
<gene>
    <name evidence="4" type="ORF">ERUC_LOCUS2889</name>
</gene>
<protein>
    <recommendedName>
        <fullName evidence="3">MATH domain-containing protein</fullName>
    </recommendedName>
</protein>
<dbReference type="PANTHER" id="PTHR46236">
    <property type="entry name" value="TRAF-LIKE SUPERFAMILY PROTEIN"/>
    <property type="match status" value="1"/>
</dbReference>
<keyword evidence="1 2" id="KW-0175">Coiled coil</keyword>
<dbReference type="PROSITE" id="PS50144">
    <property type="entry name" value="MATH"/>
    <property type="match status" value="1"/>
</dbReference>
<dbReference type="Pfam" id="PF22486">
    <property type="entry name" value="MATH_2"/>
    <property type="match status" value="1"/>
</dbReference>
<evidence type="ECO:0000256" key="1">
    <source>
        <dbReference type="ARBA" id="ARBA00023054"/>
    </source>
</evidence>
<dbReference type="Gene3D" id="2.60.210.10">
    <property type="entry name" value="Apoptosis, Tumor Necrosis Factor Receptor Associated Protein 2, Chain A"/>
    <property type="match status" value="1"/>
</dbReference>